<dbReference type="Proteomes" id="UP000501690">
    <property type="component" value="Linkage Group LG2"/>
</dbReference>
<sequence>MTTTLRWWITLLCRSGFKRCDFFFLVMVRICKGFVAVAVSSRDGGGDSGSGATCSVLHTRVSHLPFAGFGFLQVAHTVPGSFGCVFTVVAANVDGGVIVMEQARLLVVYHKSALWLGSRDLRSKAILFWPHPNMSRY</sequence>
<keyword evidence="3" id="KW-1185">Reference proteome</keyword>
<evidence type="ECO:0000313" key="3">
    <source>
        <dbReference type="Proteomes" id="UP000501690"/>
    </source>
</evidence>
<feature type="chain" id="PRO_5020027463" description="Secreted protein" evidence="1">
    <location>
        <begin position="21"/>
        <end position="137"/>
    </location>
</feature>
<dbReference type="AlphaFoldDB" id="A0A4D6L3U2"/>
<gene>
    <name evidence="2" type="ORF">DEO72_LG2g3530</name>
</gene>
<keyword evidence="1" id="KW-0732">Signal</keyword>
<proteinExistence type="predicted"/>
<protein>
    <recommendedName>
        <fullName evidence="4">Secreted protein</fullName>
    </recommendedName>
</protein>
<evidence type="ECO:0000256" key="1">
    <source>
        <dbReference type="SAM" id="SignalP"/>
    </source>
</evidence>
<reference evidence="2 3" key="1">
    <citation type="submission" date="2019-04" db="EMBL/GenBank/DDBJ databases">
        <title>An improved genome assembly and genetic linkage map for asparagus bean, Vigna unguiculata ssp. sesquipedialis.</title>
        <authorList>
            <person name="Xia Q."/>
            <person name="Zhang R."/>
            <person name="Dong Y."/>
        </authorList>
    </citation>
    <scope>NUCLEOTIDE SEQUENCE [LARGE SCALE GENOMIC DNA]</scope>
    <source>
        <tissue evidence="2">Leaf</tissue>
    </source>
</reference>
<evidence type="ECO:0000313" key="2">
    <source>
        <dbReference type="EMBL" id="QCD83187.1"/>
    </source>
</evidence>
<dbReference type="EMBL" id="CP039346">
    <property type="protein sequence ID" value="QCD83187.1"/>
    <property type="molecule type" value="Genomic_DNA"/>
</dbReference>
<evidence type="ECO:0008006" key="4">
    <source>
        <dbReference type="Google" id="ProtNLM"/>
    </source>
</evidence>
<organism evidence="2 3">
    <name type="scientific">Vigna unguiculata</name>
    <name type="common">Cowpea</name>
    <dbReference type="NCBI Taxonomy" id="3917"/>
    <lineage>
        <taxon>Eukaryota</taxon>
        <taxon>Viridiplantae</taxon>
        <taxon>Streptophyta</taxon>
        <taxon>Embryophyta</taxon>
        <taxon>Tracheophyta</taxon>
        <taxon>Spermatophyta</taxon>
        <taxon>Magnoliopsida</taxon>
        <taxon>eudicotyledons</taxon>
        <taxon>Gunneridae</taxon>
        <taxon>Pentapetalae</taxon>
        <taxon>rosids</taxon>
        <taxon>fabids</taxon>
        <taxon>Fabales</taxon>
        <taxon>Fabaceae</taxon>
        <taxon>Papilionoideae</taxon>
        <taxon>50 kb inversion clade</taxon>
        <taxon>NPAAA clade</taxon>
        <taxon>indigoferoid/millettioid clade</taxon>
        <taxon>Phaseoleae</taxon>
        <taxon>Vigna</taxon>
    </lineage>
</organism>
<feature type="signal peptide" evidence="1">
    <location>
        <begin position="1"/>
        <end position="20"/>
    </location>
</feature>
<accession>A0A4D6L3U2</accession>
<name>A0A4D6L3U2_VIGUN</name>